<feature type="region of interest" description="Disordered" evidence="6">
    <location>
        <begin position="28"/>
        <end position="191"/>
    </location>
</feature>
<feature type="compositionally biased region" description="Gly residues" evidence="6">
    <location>
        <begin position="281"/>
        <end position="292"/>
    </location>
</feature>
<dbReference type="InterPro" id="IPR011990">
    <property type="entry name" value="TPR-like_helical_dom_sf"/>
</dbReference>
<dbReference type="Proteomes" id="UP000694541">
    <property type="component" value="Unplaced"/>
</dbReference>
<feature type="region of interest" description="Disordered" evidence="6">
    <location>
        <begin position="211"/>
        <end position="445"/>
    </location>
</feature>
<evidence type="ECO:0000256" key="6">
    <source>
        <dbReference type="SAM" id="MobiDB-lite"/>
    </source>
</evidence>
<feature type="compositionally biased region" description="Basic and acidic residues" evidence="6">
    <location>
        <begin position="66"/>
        <end position="107"/>
    </location>
</feature>
<dbReference type="GO" id="GO:0003755">
    <property type="term" value="F:peptidyl-prolyl cis-trans isomerase activity"/>
    <property type="evidence" value="ECO:0007669"/>
    <property type="project" value="InterPro"/>
</dbReference>
<dbReference type="InterPro" id="IPR046357">
    <property type="entry name" value="PPIase_dom_sf"/>
</dbReference>
<keyword evidence="2" id="KW-0963">Cytoplasm</keyword>
<keyword evidence="5" id="KW-0802">TPR repeat</keyword>
<dbReference type="Pfam" id="PF23322">
    <property type="entry name" value="PPIase_AIP"/>
    <property type="match status" value="1"/>
</dbReference>
<keyword evidence="4" id="KW-0677">Repeat</keyword>
<keyword evidence="3" id="KW-0597">Phosphoprotein</keyword>
<evidence type="ECO:0000256" key="1">
    <source>
        <dbReference type="ARBA" id="ARBA00004496"/>
    </source>
</evidence>
<proteinExistence type="predicted"/>
<reference evidence="8" key="1">
    <citation type="submission" date="2025-08" db="UniProtKB">
        <authorList>
            <consortium name="Ensembl"/>
        </authorList>
    </citation>
    <scope>IDENTIFICATION</scope>
</reference>
<evidence type="ECO:0000256" key="5">
    <source>
        <dbReference type="ARBA" id="ARBA00022803"/>
    </source>
</evidence>
<dbReference type="Ensembl" id="ENSANIT00000025128.1">
    <property type="protein sequence ID" value="ENSANIP00000024317.1"/>
    <property type="gene ID" value="ENSANIG00000016453.1"/>
</dbReference>
<feature type="compositionally biased region" description="Basic and acidic residues" evidence="6">
    <location>
        <begin position="30"/>
        <end position="47"/>
    </location>
</feature>
<dbReference type="SUPFAM" id="SSF48452">
    <property type="entry name" value="TPR-like"/>
    <property type="match status" value="1"/>
</dbReference>
<evidence type="ECO:0000256" key="2">
    <source>
        <dbReference type="ARBA" id="ARBA00022490"/>
    </source>
</evidence>
<comment type="subcellular location">
    <subcellularLocation>
        <location evidence="1">Cytoplasm</location>
    </subcellularLocation>
</comment>
<feature type="compositionally biased region" description="Basic residues" evidence="6">
    <location>
        <begin position="150"/>
        <end position="159"/>
    </location>
</feature>
<name>A0A8B9NH70_9AVES</name>
<accession>A0A8B9NH70</accession>
<evidence type="ECO:0000259" key="7">
    <source>
        <dbReference type="Pfam" id="PF23322"/>
    </source>
</evidence>
<protein>
    <submittedName>
        <fullName evidence="8">Aryl hydrocarbon receptor interacting protein</fullName>
    </submittedName>
</protein>
<keyword evidence="9" id="KW-1185">Reference proteome</keyword>
<dbReference type="PANTHER" id="PTHR11242:SF3">
    <property type="entry name" value="AH RECEPTOR-INTERACTING PROTEIN"/>
    <property type="match status" value="1"/>
</dbReference>
<evidence type="ECO:0000256" key="4">
    <source>
        <dbReference type="ARBA" id="ARBA00022737"/>
    </source>
</evidence>
<evidence type="ECO:0000256" key="3">
    <source>
        <dbReference type="ARBA" id="ARBA00022553"/>
    </source>
</evidence>
<dbReference type="Gene3D" id="1.25.40.10">
    <property type="entry name" value="Tetratricopeptide repeat domain"/>
    <property type="match status" value="1"/>
</dbReference>
<evidence type="ECO:0000313" key="8">
    <source>
        <dbReference type="Ensembl" id="ENSANIP00000024317.1"/>
    </source>
</evidence>
<feature type="region of interest" description="Disordered" evidence="6">
    <location>
        <begin position="767"/>
        <end position="789"/>
    </location>
</feature>
<dbReference type="AlphaFoldDB" id="A0A8B9NH70"/>
<feature type="domain" description="AIP/AIPL N-terminal FKBP-type PPIase" evidence="7">
    <location>
        <begin position="444"/>
        <end position="564"/>
    </location>
</feature>
<sequence>RCLGRGGGGHGTNPVLGWGVTTAWLSQDRTPAKTDGHRRWKGRDPWRSRLRVRTRTGLSHRGSIGADDHGLARETQGRRRRCGERLRIERLQLHEPRQNRQKRDNSPKSRRRREGPATCQEPQVAEGPQARGDDGRPSAATAISPPGRTCRQRGRHRHVPPASERDRGPATCKRPPPRFTPGRRVGPTPDAGGIRDGAAWTRHGCLTPVALPGELSGTQTPPGLARRGGRRSFGACPPPRAGGDLHRGRPPPDPTALPGTRTSLRAGFYPGIPPPRPGILNGAGGGGGGGAGREPFPASGGPGPAHCPVVPAPRRVPLPAGRGRRRAAASSPERAERRRRRPRRDEAGRGGERRGDDGAAGRAAAGGRRVQGGAAGGHRAAARLPRRHQGQGRTAASGAWRGGGLRGGGREGGREERGAHAPCRPSPTPAVAMVTPRPTSPPQATFHYRTLRCGDEETPLDDSRARGKPMELIAGKKFKLPVWEAALRTMRPGERARFRCDAKHVVLYPLVSKSLRNIAAGKDPLEGQRHCCSIAQLHEHYSLGYPDLDELQKNPQPLIFDIEVLKVEAPGSYQQDPWAMTDEEKLQAVPLIHKEGNELYRQGKVQEAAAKYYDAIACLKNLQMKEQPGSPDWIELDQKITPLLLNYCQCKLQCEEYYEVLDHCSSILNKYEGKEPRAGPAGRSGCRWGEWLPGRPPPLSPGSPALSPQTTSRPTSSGGRPTRRCGTWRRRRLTLPKCWPSTPRCAPSSPRSCGAWKPACARRMQRTRFASRASSRSRVHGRSGEPNAL</sequence>
<feature type="compositionally biased region" description="Basic residues" evidence="6">
    <location>
        <begin position="380"/>
        <end position="390"/>
    </location>
</feature>
<dbReference type="GO" id="GO:0005737">
    <property type="term" value="C:cytoplasm"/>
    <property type="evidence" value="ECO:0007669"/>
    <property type="project" value="UniProtKB-SubCell"/>
</dbReference>
<feature type="compositionally biased region" description="Basic and acidic residues" evidence="6">
    <location>
        <begin position="343"/>
        <end position="359"/>
    </location>
</feature>
<organism evidence="8 9">
    <name type="scientific">Accipiter nisus</name>
    <name type="common">Eurasian sparrowhawk</name>
    <dbReference type="NCBI Taxonomy" id="211598"/>
    <lineage>
        <taxon>Eukaryota</taxon>
        <taxon>Metazoa</taxon>
        <taxon>Chordata</taxon>
        <taxon>Craniata</taxon>
        <taxon>Vertebrata</taxon>
        <taxon>Euteleostomi</taxon>
        <taxon>Archelosauria</taxon>
        <taxon>Archosauria</taxon>
        <taxon>Dinosauria</taxon>
        <taxon>Saurischia</taxon>
        <taxon>Theropoda</taxon>
        <taxon>Coelurosauria</taxon>
        <taxon>Aves</taxon>
        <taxon>Neognathae</taxon>
        <taxon>Neoaves</taxon>
        <taxon>Telluraves</taxon>
        <taxon>Accipitrimorphae</taxon>
        <taxon>Accipitriformes</taxon>
        <taxon>Accipitridae</taxon>
        <taxon>Accipitrinae</taxon>
        <taxon>Accipiter</taxon>
    </lineage>
</organism>
<evidence type="ECO:0000313" key="9">
    <source>
        <dbReference type="Proteomes" id="UP000694541"/>
    </source>
</evidence>
<feature type="compositionally biased region" description="Basic and acidic residues" evidence="6">
    <location>
        <begin position="408"/>
        <end position="419"/>
    </location>
</feature>
<feature type="region of interest" description="Disordered" evidence="6">
    <location>
        <begin position="697"/>
        <end position="726"/>
    </location>
</feature>
<reference evidence="8" key="2">
    <citation type="submission" date="2025-09" db="UniProtKB">
        <authorList>
            <consortium name="Ensembl"/>
        </authorList>
    </citation>
    <scope>IDENTIFICATION</scope>
</reference>
<dbReference type="PANTHER" id="PTHR11242">
    <property type="entry name" value="ARYL HYDROCARBON RECEPTOR INTERACTING PROTEIN RELATED"/>
    <property type="match status" value="1"/>
</dbReference>
<dbReference type="SUPFAM" id="SSF54534">
    <property type="entry name" value="FKBP-like"/>
    <property type="match status" value="1"/>
</dbReference>
<dbReference type="Gene3D" id="3.10.50.40">
    <property type="match status" value="1"/>
</dbReference>
<dbReference type="InterPro" id="IPR039663">
    <property type="entry name" value="AIP/AIPL1/TTC9"/>
</dbReference>
<dbReference type="InterPro" id="IPR056277">
    <property type="entry name" value="PPIase_AIP"/>
</dbReference>